<comment type="caution">
    <text evidence="1">The sequence shown here is derived from an EMBL/GenBank/DDBJ whole genome shotgun (WGS) entry which is preliminary data.</text>
</comment>
<evidence type="ECO:0000313" key="1">
    <source>
        <dbReference type="EMBL" id="EXX63866.1"/>
    </source>
</evidence>
<organism evidence="1 2">
    <name type="scientific">Rhizophagus irregularis (strain DAOM 197198w)</name>
    <name type="common">Glomus intraradices</name>
    <dbReference type="NCBI Taxonomy" id="1432141"/>
    <lineage>
        <taxon>Eukaryota</taxon>
        <taxon>Fungi</taxon>
        <taxon>Fungi incertae sedis</taxon>
        <taxon>Mucoromycota</taxon>
        <taxon>Glomeromycotina</taxon>
        <taxon>Glomeromycetes</taxon>
        <taxon>Glomerales</taxon>
        <taxon>Glomeraceae</taxon>
        <taxon>Rhizophagus</taxon>
    </lineage>
</organism>
<accession>A0A015KV63</accession>
<sequence>MESATSRPPRKGKLLTKTPCPIHRLGVTTEEIRHVDYELVDGNFVRHYIHDDINPIGVSCFTPLGEPPHKNPISDQIDCYFLPKDTLLPQGLAIVFTHKTRLRFPTCCQKGWHFCIVPTMQMTLAEYGDAIKNLNWNLCEIKANAELKELVHKDDDLRGVRDFLITEIYLLIELWYKQTTDAMERLYANDIHTWIALKKPTLKELIRDKPRAYIIFHAISYLNATSVTQKTYKYDILGVLRDAFGWKVKEFGDEPNIGSLAETFDTMHLDDKGKAPDESADKYLRDACDAEVIRVNDELWILKDYELKDGKKYKKQVNIGCRVTNINDGKLTIALIDHEEKQNIISSLNKLEEWLLDEFKLDKEYRPKDYHNCTANILIKREGKFLGNIRECKKLKNNYMPQTYIEIPPKY</sequence>
<name>A0A015KV63_RHIIW</name>
<dbReference type="OrthoDB" id="2303598at2759"/>
<dbReference type="EMBL" id="JEMT01023749">
    <property type="protein sequence ID" value="EXX63866.1"/>
    <property type="molecule type" value="Genomic_DNA"/>
</dbReference>
<dbReference type="AlphaFoldDB" id="A0A015KV63"/>
<proteinExistence type="predicted"/>
<keyword evidence="2" id="KW-1185">Reference proteome</keyword>
<reference evidence="1 2" key="1">
    <citation type="submission" date="2014-02" db="EMBL/GenBank/DDBJ databases">
        <title>Single nucleus genome sequencing reveals high similarity among nuclei of an endomycorrhizal fungus.</title>
        <authorList>
            <person name="Lin K."/>
            <person name="Geurts R."/>
            <person name="Zhang Z."/>
            <person name="Limpens E."/>
            <person name="Saunders D.G."/>
            <person name="Mu D."/>
            <person name="Pang E."/>
            <person name="Cao H."/>
            <person name="Cha H."/>
            <person name="Lin T."/>
            <person name="Zhou Q."/>
            <person name="Shang Y."/>
            <person name="Li Y."/>
            <person name="Ivanov S."/>
            <person name="Sharma T."/>
            <person name="Velzen R.V."/>
            <person name="Ruijter N.D."/>
            <person name="Aanen D.K."/>
            <person name="Win J."/>
            <person name="Kamoun S."/>
            <person name="Bisseling T."/>
            <person name="Huang S."/>
        </authorList>
    </citation>
    <scope>NUCLEOTIDE SEQUENCE [LARGE SCALE GENOMIC DNA]</scope>
    <source>
        <strain evidence="2">DAOM197198w</strain>
    </source>
</reference>
<evidence type="ECO:0000313" key="2">
    <source>
        <dbReference type="Proteomes" id="UP000022910"/>
    </source>
</evidence>
<gene>
    <name evidence="1" type="ORF">RirG_148300</name>
</gene>
<protein>
    <submittedName>
        <fullName evidence="1">Uncharacterized protein</fullName>
    </submittedName>
</protein>
<dbReference type="Proteomes" id="UP000022910">
    <property type="component" value="Unassembled WGS sequence"/>
</dbReference>
<dbReference type="HOGENOM" id="CLU_669289_0_0_1"/>